<evidence type="ECO:0000256" key="7">
    <source>
        <dbReference type="ARBA" id="ARBA00023098"/>
    </source>
</evidence>
<evidence type="ECO:0000256" key="8">
    <source>
        <dbReference type="ARBA" id="ARBA00023166"/>
    </source>
</evidence>
<dbReference type="InterPro" id="IPR052542">
    <property type="entry name" value="Cholesterol_Oxidase"/>
</dbReference>
<dbReference type="Pfam" id="PF05199">
    <property type="entry name" value="GMC_oxred_C"/>
    <property type="match status" value="1"/>
</dbReference>
<evidence type="ECO:0000259" key="17">
    <source>
        <dbReference type="Pfam" id="PF00732"/>
    </source>
</evidence>
<keyword evidence="8" id="KW-1207">Sterol metabolism</keyword>
<comment type="pathway">
    <text evidence="12">Steroid metabolism; cholesterol degradation.</text>
</comment>
<name>A0ABN2EA38_9ACTN</name>
<evidence type="ECO:0000256" key="5">
    <source>
        <dbReference type="ARBA" id="ARBA00022827"/>
    </source>
</evidence>
<evidence type="ECO:0000256" key="3">
    <source>
        <dbReference type="ARBA" id="ARBA00022548"/>
    </source>
</evidence>
<keyword evidence="3" id="KW-0153">Cholesterol metabolism</keyword>
<evidence type="ECO:0000256" key="1">
    <source>
        <dbReference type="ARBA" id="ARBA00001974"/>
    </source>
</evidence>
<keyword evidence="6" id="KW-0560">Oxidoreductase</keyword>
<evidence type="ECO:0000313" key="21">
    <source>
        <dbReference type="Proteomes" id="UP001500393"/>
    </source>
</evidence>
<dbReference type="Gene3D" id="3.50.50.60">
    <property type="entry name" value="FAD/NAD(P)-binding domain"/>
    <property type="match status" value="1"/>
</dbReference>
<feature type="domain" description="Glucose-methanol-choline oxidoreductase N-terminal" evidence="17">
    <location>
        <begin position="70"/>
        <end position="280"/>
    </location>
</feature>
<dbReference type="Gene3D" id="3.30.410.10">
    <property type="entry name" value="Cholesterol Oxidase, domain 2"/>
    <property type="match status" value="1"/>
</dbReference>
<dbReference type="EMBL" id="BAAAOS010000048">
    <property type="protein sequence ID" value="GAA1597727.1"/>
    <property type="molecule type" value="Genomic_DNA"/>
</dbReference>
<dbReference type="Pfam" id="PF00890">
    <property type="entry name" value="FAD_binding_2"/>
    <property type="match status" value="1"/>
</dbReference>
<keyword evidence="21" id="KW-1185">Reference proteome</keyword>
<dbReference type="Pfam" id="PF00732">
    <property type="entry name" value="GMC_oxred_N"/>
    <property type="match status" value="1"/>
</dbReference>
<organism evidence="20 21">
    <name type="scientific">Kribbella sancticallisti</name>
    <dbReference type="NCBI Taxonomy" id="460087"/>
    <lineage>
        <taxon>Bacteria</taxon>
        <taxon>Bacillati</taxon>
        <taxon>Actinomycetota</taxon>
        <taxon>Actinomycetes</taxon>
        <taxon>Propionibacteriales</taxon>
        <taxon>Kribbellaceae</taxon>
        <taxon>Kribbella</taxon>
    </lineage>
</organism>
<evidence type="ECO:0000256" key="2">
    <source>
        <dbReference type="ARBA" id="ARBA00010790"/>
    </source>
</evidence>
<evidence type="ECO:0000256" key="10">
    <source>
        <dbReference type="ARBA" id="ARBA00023235"/>
    </source>
</evidence>
<evidence type="ECO:0000256" key="12">
    <source>
        <dbReference type="ARBA" id="ARBA00049645"/>
    </source>
</evidence>
<dbReference type="InterPro" id="IPR000172">
    <property type="entry name" value="GMC_OxRdtase_N"/>
</dbReference>
<evidence type="ECO:0000259" key="19">
    <source>
        <dbReference type="Pfam" id="PF05199"/>
    </source>
</evidence>
<sequence length="793" mass="85637">MDNKADVVVVGSGFGGAVAAARLAQAGQRVVVLERGRRWRAGDFPRGQSLRDGWLWSSGRGLYDVRWLDRMISVQGAGWGGGSLVYANVFARPPAQVFEDHWPAGYRRDTLDPYFDLAAHMLEVRQLPTDPRTGRLPKRTELMDRAGERMGRPAGVVRPQLAVRFGDTDQPIVNRHGTEQRACTFVGECVLGCNRGAKNSLDYNYLSVAEQHGAESRTDCEVVAIQQTIDGYGVSYVDRSRESDIRAKGDLAAGGRLRTIHAARVFLAAGAVGTTELLLKAKKTSLPELSDRLGEGFSGNGDFLAFVRKPKADLDPGHGPTITTTSIVDCEVDGRKVWFQVQDGSYPERLGMLVDGLTPFRRPKDRNMMTLLLMGRDTSDGRLVLDHKDEAAVEWDNLANRDLYRAQSRASRAMAKQLTGRGVVAPTWRFFRRAVTVHNLGGTPMGPDGVIDEYGQVHNYPGLYVVDGAAVPGATGTNPSGTILAMAERMVEHAVRGILGDETWRAPETQYVVKTAAPEDAAMAAMARAQRDTAGFGVHFSERMTGDDLDLKLQVRLPGWKAFAADENHKLEVTGEATVHGASATVAGTLALFPDNQNVAMRYDLTLTASSGTKWSLAGTKTQRSRNIWRDLTTLRTTLTAADGSQESGEVRISTTGAVALGLSLRGEAYTATQRLRVLHRFVTFFARRALACRNEPGATAQDVRGGRGAVRPGPADVPTSPVRRPVRVAGESTAPAGAGDRVWDRAGDRADDQARLVGQGGRAEPGARPGGAAEAAGARGDHRGLRELAASR</sequence>
<evidence type="ECO:0000256" key="15">
    <source>
        <dbReference type="ARBA" id="ARBA00049778"/>
    </source>
</evidence>
<feature type="region of interest" description="Disordered" evidence="16">
    <location>
        <begin position="698"/>
        <end position="793"/>
    </location>
</feature>
<reference evidence="20 21" key="1">
    <citation type="journal article" date="2019" name="Int. J. Syst. Evol. Microbiol.">
        <title>The Global Catalogue of Microorganisms (GCM) 10K type strain sequencing project: providing services to taxonomists for standard genome sequencing and annotation.</title>
        <authorList>
            <consortium name="The Broad Institute Genomics Platform"/>
            <consortium name="The Broad Institute Genome Sequencing Center for Infectious Disease"/>
            <person name="Wu L."/>
            <person name="Ma J."/>
        </authorList>
    </citation>
    <scope>NUCLEOTIDE SEQUENCE [LARGE SCALE GENOMIC DNA]</scope>
    <source>
        <strain evidence="20 21">JCM 14969</strain>
    </source>
</reference>
<dbReference type="InterPro" id="IPR003953">
    <property type="entry name" value="FAD-dep_OxRdtase_2_FAD-bd"/>
</dbReference>
<keyword evidence="7" id="KW-0443">Lipid metabolism</keyword>
<comment type="similarity">
    <text evidence="2">Belongs to the GMC oxidoreductase family.</text>
</comment>
<evidence type="ECO:0000256" key="6">
    <source>
        <dbReference type="ARBA" id="ARBA00023002"/>
    </source>
</evidence>
<keyword evidence="10" id="KW-0413">Isomerase</keyword>
<feature type="compositionally biased region" description="Low complexity" evidence="16">
    <location>
        <begin position="710"/>
        <end position="724"/>
    </location>
</feature>
<evidence type="ECO:0000259" key="18">
    <source>
        <dbReference type="Pfam" id="PF00890"/>
    </source>
</evidence>
<gene>
    <name evidence="20" type="ORF">GCM10009789_59570</name>
</gene>
<comment type="cofactor">
    <cofactor evidence="1">
        <name>FAD</name>
        <dbReference type="ChEBI" id="CHEBI:57692"/>
    </cofactor>
</comment>
<feature type="compositionally biased region" description="Basic and acidic residues" evidence="16">
    <location>
        <begin position="742"/>
        <end position="755"/>
    </location>
</feature>
<feature type="domain" description="FAD-dependent oxidoreductase 2 FAD-binding" evidence="18">
    <location>
        <begin position="6"/>
        <end position="38"/>
    </location>
</feature>
<feature type="compositionally biased region" description="Low complexity" evidence="16">
    <location>
        <begin position="765"/>
        <end position="779"/>
    </location>
</feature>
<keyword evidence="9" id="KW-0753">Steroid metabolism</keyword>
<keyword evidence="4" id="KW-0285">Flavoprotein</keyword>
<evidence type="ECO:0000313" key="20">
    <source>
        <dbReference type="EMBL" id="GAA1597727.1"/>
    </source>
</evidence>
<feature type="domain" description="Glucose-methanol-choline oxidoreductase C-terminal" evidence="19">
    <location>
        <begin position="428"/>
        <end position="487"/>
    </location>
</feature>
<evidence type="ECO:0000256" key="11">
    <source>
        <dbReference type="ARBA" id="ARBA00038856"/>
    </source>
</evidence>
<dbReference type="PANTHER" id="PTHR47470">
    <property type="entry name" value="CHOLESTEROL OXIDASE"/>
    <property type="match status" value="1"/>
</dbReference>
<dbReference type="InterPro" id="IPR007867">
    <property type="entry name" value="GMC_OxRtase_C"/>
</dbReference>
<keyword evidence="5" id="KW-0274">FAD</keyword>
<dbReference type="PANTHER" id="PTHR47470:SF1">
    <property type="entry name" value="FAD-DEPENDENT OXIDOREDUCTASE 2 FAD BINDING DOMAIN-CONTAINING PROTEIN"/>
    <property type="match status" value="1"/>
</dbReference>
<dbReference type="EC" id="5.3.3.1" evidence="11"/>
<evidence type="ECO:0000256" key="9">
    <source>
        <dbReference type="ARBA" id="ARBA00023221"/>
    </source>
</evidence>
<dbReference type="EC" id="1.1.3.6" evidence="13"/>
<evidence type="ECO:0000256" key="13">
    <source>
        <dbReference type="ARBA" id="ARBA00049723"/>
    </source>
</evidence>
<dbReference type="InterPro" id="IPR036188">
    <property type="entry name" value="FAD/NAD-bd_sf"/>
</dbReference>
<evidence type="ECO:0000256" key="16">
    <source>
        <dbReference type="SAM" id="MobiDB-lite"/>
    </source>
</evidence>
<dbReference type="SUPFAM" id="SSF51905">
    <property type="entry name" value="FAD/NAD(P)-binding domain"/>
    <property type="match status" value="1"/>
</dbReference>
<evidence type="ECO:0000256" key="14">
    <source>
        <dbReference type="ARBA" id="ARBA00049744"/>
    </source>
</evidence>
<evidence type="ECO:0000256" key="4">
    <source>
        <dbReference type="ARBA" id="ARBA00022630"/>
    </source>
</evidence>
<protein>
    <recommendedName>
        <fullName evidence="14">Cholesterol oxidase</fullName>
        <ecNumber evidence="13">1.1.3.6</ecNumber>
        <ecNumber evidence="11">5.3.3.1</ecNumber>
    </recommendedName>
    <alternativeName>
        <fullName evidence="15">Cholesterol isomerase</fullName>
    </alternativeName>
</protein>
<accession>A0ABN2EA38</accession>
<proteinExistence type="inferred from homology"/>
<dbReference type="Proteomes" id="UP001500393">
    <property type="component" value="Unassembled WGS sequence"/>
</dbReference>
<comment type="caution">
    <text evidence="20">The sequence shown here is derived from an EMBL/GenBank/DDBJ whole genome shotgun (WGS) entry which is preliminary data.</text>
</comment>